<name>A0A9D4DS22_DREPO</name>
<evidence type="ECO:0000313" key="2">
    <source>
        <dbReference type="Proteomes" id="UP000828390"/>
    </source>
</evidence>
<evidence type="ECO:0000313" key="1">
    <source>
        <dbReference type="EMBL" id="KAH3754484.1"/>
    </source>
</evidence>
<gene>
    <name evidence="1" type="ORF">DPMN_189159</name>
</gene>
<comment type="caution">
    <text evidence="1">The sequence shown here is derived from an EMBL/GenBank/DDBJ whole genome shotgun (WGS) entry which is preliminary data.</text>
</comment>
<dbReference type="Proteomes" id="UP000828390">
    <property type="component" value="Unassembled WGS sequence"/>
</dbReference>
<sequence>MNLRSYTSNSKTLRDIATREGVLDANEVTKVLNMRWKPEKDTMPFIHREIPTLHKLCYLVRKGCVG</sequence>
<proteinExistence type="predicted"/>
<dbReference type="AlphaFoldDB" id="A0A9D4DS22"/>
<protein>
    <submittedName>
        <fullName evidence="1">Uncharacterized protein</fullName>
    </submittedName>
</protein>
<reference evidence="1" key="1">
    <citation type="journal article" date="2019" name="bioRxiv">
        <title>The Genome of the Zebra Mussel, Dreissena polymorpha: A Resource for Invasive Species Research.</title>
        <authorList>
            <person name="McCartney M.A."/>
            <person name="Auch B."/>
            <person name="Kono T."/>
            <person name="Mallez S."/>
            <person name="Zhang Y."/>
            <person name="Obille A."/>
            <person name="Becker A."/>
            <person name="Abrahante J.E."/>
            <person name="Garbe J."/>
            <person name="Badalamenti J.P."/>
            <person name="Herman A."/>
            <person name="Mangelson H."/>
            <person name="Liachko I."/>
            <person name="Sullivan S."/>
            <person name="Sone E.D."/>
            <person name="Koren S."/>
            <person name="Silverstein K.A.T."/>
            <person name="Beckman K.B."/>
            <person name="Gohl D.M."/>
        </authorList>
    </citation>
    <scope>NUCLEOTIDE SEQUENCE</scope>
    <source>
        <strain evidence="1">Duluth1</strain>
        <tissue evidence="1">Whole animal</tissue>
    </source>
</reference>
<dbReference type="EMBL" id="JAIWYP010000010">
    <property type="protein sequence ID" value="KAH3754484.1"/>
    <property type="molecule type" value="Genomic_DNA"/>
</dbReference>
<organism evidence="1 2">
    <name type="scientific">Dreissena polymorpha</name>
    <name type="common">Zebra mussel</name>
    <name type="synonym">Mytilus polymorpha</name>
    <dbReference type="NCBI Taxonomy" id="45954"/>
    <lineage>
        <taxon>Eukaryota</taxon>
        <taxon>Metazoa</taxon>
        <taxon>Spiralia</taxon>
        <taxon>Lophotrochozoa</taxon>
        <taxon>Mollusca</taxon>
        <taxon>Bivalvia</taxon>
        <taxon>Autobranchia</taxon>
        <taxon>Heteroconchia</taxon>
        <taxon>Euheterodonta</taxon>
        <taxon>Imparidentia</taxon>
        <taxon>Neoheterodontei</taxon>
        <taxon>Myida</taxon>
        <taxon>Dreissenoidea</taxon>
        <taxon>Dreissenidae</taxon>
        <taxon>Dreissena</taxon>
    </lineage>
</organism>
<keyword evidence="2" id="KW-1185">Reference proteome</keyword>
<reference evidence="1" key="2">
    <citation type="submission" date="2020-11" db="EMBL/GenBank/DDBJ databases">
        <authorList>
            <person name="McCartney M.A."/>
            <person name="Auch B."/>
            <person name="Kono T."/>
            <person name="Mallez S."/>
            <person name="Becker A."/>
            <person name="Gohl D.M."/>
            <person name="Silverstein K.A.T."/>
            <person name="Koren S."/>
            <person name="Bechman K.B."/>
            <person name="Herman A."/>
            <person name="Abrahante J.E."/>
            <person name="Garbe J."/>
        </authorList>
    </citation>
    <scope>NUCLEOTIDE SEQUENCE</scope>
    <source>
        <strain evidence="1">Duluth1</strain>
        <tissue evidence="1">Whole animal</tissue>
    </source>
</reference>
<accession>A0A9D4DS22</accession>